<dbReference type="EMBL" id="SMGG01000004">
    <property type="protein sequence ID" value="TCK60464.1"/>
    <property type="molecule type" value="Genomic_DNA"/>
</dbReference>
<dbReference type="InterPro" id="IPR007436">
    <property type="entry name" value="DUF485"/>
</dbReference>
<name>A0A4R1K862_9BACT</name>
<keyword evidence="1" id="KW-0472">Membrane</keyword>
<dbReference type="Proteomes" id="UP000294614">
    <property type="component" value="Unassembled WGS sequence"/>
</dbReference>
<feature type="transmembrane region" description="Helical" evidence="1">
    <location>
        <begin position="60"/>
        <end position="80"/>
    </location>
</feature>
<dbReference type="OrthoDB" id="9799991at2"/>
<keyword evidence="1" id="KW-0812">Transmembrane</keyword>
<dbReference type="Pfam" id="PF04341">
    <property type="entry name" value="DUF485"/>
    <property type="match status" value="1"/>
</dbReference>
<evidence type="ECO:0000313" key="2">
    <source>
        <dbReference type="EMBL" id="TCK60464.1"/>
    </source>
</evidence>
<feature type="transmembrane region" description="Helical" evidence="1">
    <location>
        <begin position="20"/>
        <end position="40"/>
    </location>
</feature>
<reference evidence="2 3" key="1">
    <citation type="submission" date="2019-03" db="EMBL/GenBank/DDBJ databases">
        <title>Genomic Encyclopedia of Type Strains, Phase IV (KMG-IV): sequencing the most valuable type-strain genomes for metagenomic binning, comparative biology and taxonomic classification.</title>
        <authorList>
            <person name="Goeker M."/>
        </authorList>
    </citation>
    <scope>NUCLEOTIDE SEQUENCE [LARGE SCALE GENOMIC DNA]</scope>
    <source>
        <strain evidence="2 3">DSM 24984</strain>
    </source>
</reference>
<dbReference type="PANTHER" id="PTHR38598:SF1">
    <property type="entry name" value="INNER MEMBRANE PROTEIN YJCH"/>
    <property type="match status" value="1"/>
</dbReference>
<sequence length="97" mass="11202">MTARDFTNSEKFKDLVRTRWTFSFFMLIILFVIYYGYIYIVAEHKEIAAIMVGTNVTLGIVLSAAVIIGSWLLTLVYVVWANNVYDKKVEALKQDLQ</sequence>
<organism evidence="2 3">
    <name type="scientific">Seleniivibrio woodruffii</name>
    <dbReference type="NCBI Taxonomy" id="1078050"/>
    <lineage>
        <taxon>Bacteria</taxon>
        <taxon>Pseudomonadati</taxon>
        <taxon>Deferribacterota</taxon>
        <taxon>Deferribacteres</taxon>
        <taxon>Deferribacterales</taxon>
        <taxon>Geovibrionaceae</taxon>
        <taxon>Seleniivibrio</taxon>
    </lineage>
</organism>
<dbReference type="AlphaFoldDB" id="A0A4R1K862"/>
<dbReference type="RefSeq" id="WP_132873180.1">
    <property type="nucleotide sequence ID" value="NZ_JAJUHT010000007.1"/>
</dbReference>
<evidence type="ECO:0000256" key="1">
    <source>
        <dbReference type="SAM" id="Phobius"/>
    </source>
</evidence>
<dbReference type="GO" id="GO:0005886">
    <property type="term" value="C:plasma membrane"/>
    <property type="evidence" value="ECO:0007669"/>
    <property type="project" value="TreeGrafter"/>
</dbReference>
<keyword evidence="1" id="KW-1133">Transmembrane helix</keyword>
<keyword evidence="3" id="KW-1185">Reference proteome</keyword>
<accession>A0A4R1K862</accession>
<dbReference type="InterPro" id="IPR052959">
    <property type="entry name" value="Inner_membrane_assoc"/>
</dbReference>
<gene>
    <name evidence="2" type="ORF">C8D98_1338</name>
</gene>
<evidence type="ECO:0000313" key="3">
    <source>
        <dbReference type="Proteomes" id="UP000294614"/>
    </source>
</evidence>
<comment type="caution">
    <text evidence="2">The sequence shown here is derived from an EMBL/GenBank/DDBJ whole genome shotgun (WGS) entry which is preliminary data.</text>
</comment>
<proteinExistence type="predicted"/>
<dbReference type="PANTHER" id="PTHR38598">
    <property type="entry name" value="INNER MEMBRANE PROTEIN YJCH"/>
    <property type="match status" value="1"/>
</dbReference>
<protein>
    <submittedName>
        <fullName evidence="2">Uncharacterized membrane protein (DUF485 family)</fullName>
    </submittedName>
</protein>